<dbReference type="AlphaFoldDB" id="D7MHJ5"/>
<name>D7MHJ5_ARALL</name>
<dbReference type="PANTHER" id="PTHR46798">
    <property type="entry name" value="OS09G0511500 PROTEIN"/>
    <property type="match status" value="1"/>
</dbReference>
<accession>D7MHJ5</accession>
<organism evidence="2">
    <name type="scientific">Arabidopsis lyrata subsp. lyrata</name>
    <name type="common">Lyre-leaved rock-cress</name>
    <dbReference type="NCBI Taxonomy" id="81972"/>
    <lineage>
        <taxon>Eukaryota</taxon>
        <taxon>Viridiplantae</taxon>
        <taxon>Streptophyta</taxon>
        <taxon>Embryophyta</taxon>
        <taxon>Tracheophyta</taxon>
        <taxon>Spermatophyta</taxon>
        <taxon>Magnoliopsida</taxon>
        <taxon>eudicotyledons</taxon>
        <taxon>Gunneridae</taxon>
        <taxon>Pentapetalae</taxon>
        <taxon>rosids</taxon>
        <taxon>malvids</taxon>
        <taxon>Brassicales</taxon>
        <taxon>Brassicaceae</taxon>
        <taxon>Camelineae</taxon>
        <taxon>Arabidopsis</taxon>
    </lineage>
</organism>
<dbReference type="GO" id="GO:0004842">
    <property type="term" value="F:ubiquitin-protein transferase activity"/>
    <property type="evidence" value="ECO:0007669"/>
    <property type="project" value="InterPro"/>
</dbReference>
<dbReference type="Gramene" id="scaffold_703341.1">
    <property type="protein sequence ID" value="scaffold_703341.1"/>
    <property type="gene ID" value="scaffold_703341.1"/>
</dbReference>
<reference evidence="2" key="1">
    <citation type="journal article" date="2011" name="Nat. Genet.">
        <title>The Arabidopsis lyrata genome sequence and the basis of rapid genome size change.</title>
        <authorList>
            <person name="Hu T.T."/>
            <person name="Pattyn P."/>
            <person name="Bakker E.G."/>
            <person name="Cao J."/>
            <person name="Cheng J.-F."/>
            <person name="Clark R.M."/>
            <person name="Fahlgren N."/>
            <person name="Fawcett J.A."/>
            <person name="Grimwood J."/>
            <person name="Gundlach H."/>
            <person name="Haberer G."/>
            <person name="Hollister J.D."/>
            <person name="Ossowski S."/>
            <person name="Ottilar R.P."/>
            <person name="Salamov A.A."/>
            <person name="Schneeberger K."/>
            <person name="Spannagl M."/>
            <person name="Wang X."/>
            <person name="Yang L."/>
            <person name="Nasrallah M.E."/>
            <person name="Bergelson J."/>
            <person name="Carrington J.C."/>
            <person name="Gaut B.S."/>
            <person name="Schmutz J."/>
            <person name="Mayer K.F.X."/>
            <person name="Van de Peer Y."/>
            <person name="Grigoriev I.V."/>
            <person name="Nordborg M."/>
            <person name="Weigel D."/>
            <person name="Guo Y.-L."/>
        </authorList>
    </citation>
    <scope>NUCLEOTIDE SEQUENCE [LARGE SCALE GENOMIC DNA]</scope>
    <source>
        <strain evidence="2">cv. MN47</strain>
    </source>
</reference>
<dbReference type="InterPro" id="IPR044274">
    <property type="entry name" value="RFI2"/>
</dbReference>
<proteinExistence type="predicted"/>
<sequence length="165" mass="18321">MASESAVNEINQVVEPVGDDDCVVYCIGSAFNCKKKMICPSCRKVEKGDWLYAAHPGQYDQPTFNLEHVLNDHLPISWENGPTILALPASSAWRGTHVLPNDVTHNIQNISNHPAMPNPLEPRNDFWVHDPSSEAGLDSEFVEQFSQRRLNDLLHGNGRPGPGQI</sequence>
<keyword evidence="2" id="KW-1185">Reference proteome</keyword>
<dbReference type="STRING" id="81972.D7MHJ5"/>
<evidence type="ECO:0000313" key="1">
    <source>
        <dbReference type="EMBL" id="EFH44640.1"/>
    </source>
</evidence>
<dbReference type="Proteomes" id="UP000008694">
    <property type="component" value="Unassembled WGS sequence"/>
</dbReference>
<gene>
    <name evidence="1" type="ORF">ARALYDRAFT_915599</name>
</gene>
<evidence type="ECO:0000313" key="2">
    <source>
        <dbReference type="Proteomes" id="UP000008694"/>
    </source>
</evidence>
<dbReference type="EMBL" id="GL348719">
    <property type="protein sequence ID" value="EFH44640.1"/>
    <property type="molecule type" value="Genomic_DNA"/>
</dbReference>
<protein>
    <submittedName>
        <fullName evidence="1">Uncharacterized protein</fullName>
    </submittedName>
</protein>
<dbReference type="HOGENOM" id="CLU_1613072_0_0_1"/>
<dbReference type="PANTHER" id="PTHR46798:SF3">
    <property type="entry name" value="RING FINGER FAMILY PROTEIN"/>
    <property type="match status" value="1"/>
</dbReference>